<evidence type="ECO:0008006" key="5">
    <source>
        <dbReference type="Google" id="ProtNLM"/>
    </source>
</evidence>
<evidence type="ECO:0000259" key="2">
    <source>
        <dbReference type="Pfam" id="PF01471"/>
    </source>
</evidence>
<dbReference type="Pfam" id="PF01464">
    <property type="entry name" value="SLT"/>
    <property type="match status" value="1"/>
</dbReference>
<dbReference type="SUPFAM" id="SSF53955">
    <property type="entry name" value="Lysozyme-like"/>
    <property type="match status" value="1"/>
</dbReference>
<dbReference type="InterPro" id="IPR002477">
    <property type="entry name" value="Peptidoglycan-bd-like"/>
</dbReference>
<dbReference type="AlphaFoldDB" id="A0A4V5MI59"/>
<proteinExistence type="predicted"/>
<dbReference type="Proteomes" id="UP000308697">
    <property type="component" value="Unassembled WGS sequence"/>
</dbReference>
<dbReference type="InterPro" id="IPR036366">
    <property type="entry name" value="PGBDSf"/>
</dbReference>
<protein>
    <recommendedName>
        <fullName evidence="5">Transglycosylase SLT domain-containing protein</fullName>
    </recommendedName>
</protein>
<keyword evidence="4" id="KW-1185">Reference proteome</keyword>
<comment type="caution">
    <text evidence="3">The sequence shown here is derived from an EMBL/GenBank/DDBJ whole genome shotgun (WGS) entry which is preliminary data.</text>
</comment>
<dbReference type="Gene3D" id="1.10.101.10">
    <property type="entry name" value="PGBD-like superfamily/PGBD"/>
    <property type="match status" value="1"/>
</dbReference>
<evidence type="ECO:0000259" key="1">
    <source>
        <dbReference type="Pfam" id="PF01464"/>
    </source>
</evidence>
<evidence type="ECO:0000313" key="4">
    <source>
        <dbReference type="Proteomes" id="UP000308697"/>
    </source>
</evidence>
<dbReference type="InterPro" id="IPR023346">
    <property type="entry name" value="Lysozyme-like_dom_sf"/>
</dbReference>
<evidence type="ECO:0000313" key="3">
    <source>
        <dbReference type="EMBL" id="TJZ44138.1"/>
    </source>
</evidence>
<sequence length="444" mass="49490">MRGNRQFRNGGTVMATPKWRKLIDHVQSIKEGVYEKNVNGDYDNRTRFGEQYGMNGEPWCVMFDWDMYADTGLEEFVPKIASVNGFTSWAKEREQWSEYPSVGAWVNLHDGGHTELVVGFDETYVYTKGGNTVEAGATDANQGKGVYSHKTERKSASIVGYFAPKFPNDECPPTADPHDHRGGAARKEWRWHGHRLPHEDHKVKASEVVFGARNVSIRIVQAALKAEVGLDYSSAPGTFGPRTKAAVAEFQRELGFTGADADGVFGRHSLVELGKRHKFRVYGLDFFDRKRDDDDGKPGSGREGIPLDAVTYKHVPDGSASRAAKEACHILKVPEDHWVKGIMTAAKRESTYRFNAVNTYDSNAHGPEQSDGHPQSCTRGLMQVMPETFAENHQPGTSNNIYDGVANICAAMNYVMVRYGVYRDGSNLAGRVQQFDPKRPPMGY</sequence>
<reference evidence="3 4" key="1">
    <citation type="submission" date="2019-04" db="EMBL/GenBank/DDBJ databases">
        <title>Streptomyces piniterrae sp. nov., a heliquinomycin-producing actinomycete isolated from rhizosphere soil of Pinus yunnanensis.</title>
        <authorList>
            <person name="Zhuang X."/>
            <person name="Zhao J."/>
        </authorList>
    </citation>
    <scope>NUCLEOTIDE SEQUENCE [LARGE SCALE GENOMIC DNA]</scope>
    <source>
        <strain evidence="4">jys28</strain>
    </source>
</reference>
<dbReference type="InterPro" id="IPR036365">
    <property type="entry name" value="PGBD-like_sf"/>
</dbReference>
<feature type="domain" description="Transglycosylase SLT" evidence="1">
    <location>
        <begin position="338"/>
        <end position="424"/>
    </location>
</feature>
<dbReference type="OrthoDB" id="3476732at2"/>
<gene>
    <name evidence="3" type="ORF">FCH28_31575</name>
</gene>
<name>A0A4V5MI59_9ACTN</name>
<organism evidence="3 4">
    <name type="scientific">Streptomyces piniterrae</name>
    <dbReference type="NCBI Taxonomy" id="2571125"/>
    <lineage>
        <taxon>Bacteria</taxon>
        <taxon>Bacillati</taxon>
        <taxon>Actinomycetota</taxon>
        <taxon>Actinomycetes</taxon>
        <taxon>Kitasatosporales</taxon>
        <taxon>Streptomycetaceae</taxon>
        <taxon>Streptomyces</taxon>
    </lineage>
</organism>
<feature type="domain" description="Peptidoglycan binding-like" evidence="2">
    <location>
        <begin position="216"/>
        <end position="265"/>
    </location>
</feature>
<accession>A0A4V5MI59</accession>
<dbReference type="Pfam" id="PF01471">
    <property type="entry name" value="PG_binding_1"/>
    <property type="match status" value="1"/>
</dbReference>
<dbReference type="InterPro" id="IPR008258">
    <property type="entry name" value="Transglycosylase_SLT_dom_1"/>
</dbReference>
<dbReference type="EMBL" id="SUMB01000013">
    <property type="protein sequence ID" value="TJZ44138.1"/>
    <property type="molecule type" value="Genomic_DNA"/>
</dbReference>
<dbReference type="Gene3D" id="1.10.530.10">
    <property type="match status" value="1"/>
</dbReference>
<dbReference type="SUPFAM" id="SSF47090">
    <property type="entry name" value="PGBD-like"/>
    <property type="match status" value="1"/>
</dbReference>